<dbReference type="PRINTS" id="PR00039">
    <property type="entry name" value="HTHLYSR"/>
</dbReference>
<name>B1KRH6_SHEWM</name>
<evidence type="ECO:0000256" key="4">
    <source>
        <dbReference type="ARBA" id="ARBA00023163"/>
    </source>
</evidence>
<dbReference type="GO" id="GO:0000976">
    <property type="term" value="F:transcription cis-regulatory region binding"/>
    <property type="evidence" value="ECO:0007669"/>
    <property type="project" value="TreeGrafter"/>
</dbReference>
<dbReference type="Gene3D" id="3.40.190.290">
    <property type="match status" value="1"/>
</dbReference>
<dbReference type="KEGG" id="swd:Swoo_2099"/>
<dbReference type="PANTHER" id="PTHR30126:SF94">
    <property type="entry name" value="LYSR FAMILY TRANSCRIPTIONAL REGULATOR"/>
    <property type="match status" value="1"/>
</dbReference>
<evidence type="ECO:0000256" key="1">
    <source>
        <dbReference type="ARBA" id="ARBA00009437"/>
    </source>
</evidence>
<dbReference type="PROSITE" id="PS50931">
    <property type="entry name" value="HTH_LYSR"/>
    <property type="match status" value="1"/>
</dbReference>
<dbReference type="eggNOG" id="COG0583">
    <property type="taxonomic scope" value="Bacteria"/>
</dbReference>
<evidence type="ECO:0000313" key="7">
    <source>
        <dbReference type="Proteomes" id="UP000002168"/>
    </source>
</evidence>
<dbReference type="HOGENOM" id="CLU_039613_6_5_6"/>
<reference evidence="6 7" key="1">
    <citation type="submission" date="2008-02" db="EMBL/GenBank/DDBJ databases">
        <title>Complete sequence of Shewanella woodyi ATCC 51908.</title>
        <authorList>
            <consortium name="US DOE Joint Genome Institute"/>
            <person name="Copeland A."/>
            <person name="Lucas S."/>
            <person name="Lapidus A."/>
            <person name="Glavina del Rio T."/>
            <person name="Dalin E."/>
            <person name="Tice H."/>
            <person name="Bruce D."/>
            <person name="Goodwin L."/>
            <person name="Pitluck S."/>
            <person name="Sims D."/>
            <person name="Brettin T."/>
            <person name="Detter J.C."/>
            <person name="Han C."/>
            <person name="Kuske C.R."/>
            <person name="Schmutz J."/>
            <person name="Larimer F."/>
            <person name="Land M."/>
            <person name="Hauser L."/>
            <person name="Kyrpides N."/>
            <person name="Lykidis A."/>
            <person name="Zhao J.-S."/>
            <person name="Richardson P."/>
        </authorList>
    </citation>
    <scope>NUCLEOTIDE SEQUENCE [LARGE SCALE GENOMIC DNA]</scope>
    <source>
        <strain evidence="7">ATCC 51908 / MS32</strain>
    </source>
</reference>
<dbReference type="InterPro" id="IPR036390">
    <property type="entry name" value="WH_DNA-bd_sf"/>
</dbReference>
<dbReference type="GO" id="GO:0003700">
    <property type="term" value="F:DNA-binding transcription factor activity"/>
    <property type="evidence" value="ECO:0007669"/>
    <property type="project" value="InterPro"/>
</dbReference>
<dbReference type="FunFam" id="1.10.10.10:FF:000001">
    <property type="entry name" value="LysR family transcriptional regulator"/>
    <property type="match status" value="1"/>
</dbReference>
<dbReference type="InterPro" id="IPR005119">
    <property type="entry name" value="LysR_subst-bd"/>
</dbReference>
<feature type="domain" description="HTH lysR-type" evidence="5">
    <location>
        <begin position="6"/>
        <end position="63"/>
    </location>
</feature>
<keyword evidence="2" id="KW-0805">Transcription regulation</keyword>
<proteinExistence type="inferred from homology"/>
<dbReference type="AlphaFoldDB" id="B1KRH6"/>
<protein>
    <submittedName>
        <fullName evidence="6">Transcriptional regulator, LysR family</fullName>
    </submittedName>
</protein>
<gene>
    <name evidence="6" type="ordered locus">Swoo_2099</name>
</gene>
<dbReference type="Gene3D" id="1.10.10.10">
    <property type="entry name" value="Winged helix-like DNA-binding domain superfamily/Winged helix DNA-binding domain"/>
    <property type="match status" value="1"/>
</dbReference>
<dbReference type="PANTHER" id="PTHR30126">
    <property type="entry name" value="HTH-TYPE TRANSCRIPTIONAL REGULATOR"/>
    <property type="match status" value="1"/>
</dbReference>
<evidence type="ECO:0000313" key="6">
    <source>
        <dbReference type="EMBL" id="ACA86383.1"/>
    </source>
</evidence>
<comment type="similarity">
    <text evidence="1">Belongs to the LysR transcriptional regulatory family.</text>
</comment>
<dbReference type="STRING" id="392500.Swoo_2099"/>
<dbReference type="Proteomes" id="UP000002168">
    <property type="component" value="Chromosome"/>
</dbReference>
<dbReference type="EMBL" id="CP000961">
    <property type="protein sequence ID" value="ACA86383.1"/>
    <property type="molecule type" value="Genomic_DNA"/>
</dbReference>
<accession>B1KRH6</accession>
<dbReference type="CDD" id="cd05466">
    <property type="entry name" value="PBP2_LTTR_substrate"/>
    <property type="match status" value="1"/>
</dbReference>
<dbReference type="Pfam" id="PF03466">
    <property type="entry name" value="LysR_substrate"/>
    <property type="match status" value="1"/>
</dbReference>
<dbReference type="InterPro" id="IPR000847">
    <property type="entry name" value="LysR_HTH_N"/>
</dbReference>
<evidence type="ECO:0000259" key="5">
    <source>
        <dbReference type="PROSITE" id="PS50931"/>
    </source>
</evidence>
<dbReference type="InterPro" id="IPR036388">
    <property type="entry name" value="WH-like_DNA-bd_sf"/>
</dbReference>
<sequence length="324" mass="36504">MRAFDFDLKSLQVFVIAAQTGSMTETARRLGLTQSSVSQTLSMLEKNLKVELLDRTVRPLGLTIAGRYFFDQSSHLLSQAEQTQKVFSQGAFEQLHLVRIAMVDSLATSLGKPLIEAVKKRTENWTLSTGRSHMHADALMSRQVDIIISDDALEDSDELSRYPILSEPFVLVSPLNVGWEHKEGSLVSDIHRLHQELDFVRYTHDSLIGTSIERYLRRLGIKPAMRLQLDNTFAVLSMVASGLGWTITTPLCLYQSGIPLAQVKCQPLPANYGFKRRLTLVTRRHELSDLAEQMARDSCEIMSECFLPELEKDLPWLVADIDIG</sequence>
<dbReference type="Pfam" id="PF00126">
    <property type="entry name" value="HTH_1"/>
    <property type="match status" value="1"/>
</dbReference>
<evidence type="ECO:0000256" key="2">
    <source>
        <dbReference type="ARBA" id="ARBA00023015"/>
    </source>
</evidence>
<keyword evidence="7" id="KW-1185">Reference proteome</keyword>
<keyword evidence="4" id="KW-0804">Transcription</keyword>
<keyword evidence="3" id="KW-0238">DNA-binding</keyword>
<dbReference type="SUPFAM" id="SSF53850">
    <property type="entry name" value="Periplasmic binding protein-like II"/>
    <property type="match status" value="1"/>
</dbReference>
<dbReference type="SUPFAM" id="SSF46785">
    <property type="entry name" value="Winged helix' DNA-binding domain"/>
    <property type="match status" value="1"/>
</dbReference>
<evidence type="ECO:0000256" key="3">
    <source>
        <dbReference type="ARBA" id="ARBA00023125"/>
    </source>
</evidence>
<organism evidence="6 7">
    <name type="scientific">Shewanella woodyi (strain ATCC 51908 / MS32)</name>
    <dbReference type="NCBI Taxonomy" id="392500"/>
    <lineage>
        <taxon>Bacteria</taxon>
        <taxon>Pseudomonadati</taxon>
        <taxon>Pseudomonadota</taxon>
        <taxon>Gammaproteobacteria</taxon>
        <taxon>Alteromonadales</taxon>
        <taxon>Shewanellaceae</taxon>
        <taxon>Shewanella</taxon>
    </lineage>
</organism>
<dbReference type="RefSeq" id="WP_012324728.1">
    <property type="nucleotide sequence ID" value="NC_010506.1"/>
</dbReference>